<proteinExistence type="predicted"/>
<evidence type="ECO:0000313" key="1">
    <source>
        <dbReference type="EMBL" id="KAK7687222.1"/>
    </source>
</evidence>
<dbReference type="AlphaFoldDB" id="A0AAW0GBD7"/>
<organism evidence="1 2">
    <name type="scientific">Cerrena zonata</name>
    <dbReference type="NCBI Taxonomy" id="2478898"/>
    <lineage>
        <taxon>Eukaryota</taxon>
        <taxon>Fungi</taxon>
        <taxon>Dikarya</taxon>
        <taxon>Basidiomycota</taxon>
        <taxon>Agaricomycotina</taxon>
        <taxon>Agaricomycetes</taxon>
        <taxon>Polyporales</taxon>
        <taxon>Cerrenaceae</taxon>
        <taxon>Cerrena</taxon>
    </lineage>
</organism>
<sequence>MYPSELLAYRTVAAAVNTYFKRGSFIKNRNGDKLSIGHLEGILLVVDLTRDILTTGHFRESHHEEPPFSLDMPRLHVIRPSC</sequence>
<reference evidence="1 2" key="1">
    <citation type="submission" date="2022-09" db="EMBL/GenBank/DDBJ databases">
        <authorList>
            <person name="Palmer J.M."/>
        </authorList>
    </citation>
    <scope>NUCLEOTIDE SEQUENCE [LARGE SCALE GENOMIC DNA]</scope>
    <source>
        <strain evidence="1 2">DSM 7382</strain>
    </source>
</reference>
<dbReference type="EMBL" id="JASBNA010000014">
    <property type="protein sequence ID" value="KAK7687222.1"/>
    <property type="molecule type" value="Genomic_DNA"/>
</dbReference>
<keyword evidence="2" id="KW-1185">Reference proteome</keyword>
<protein>
    <submittedName>
        <fullName evidence="1">Uncharacterized protein</fullName>
    </submittedName>
</protein>
<dbReference type="Proteomes" id="UP001385951">
    <property type="component" value="Unassembled WGS sequence"/>
</dbReference>
<accession>A0AAW0GBD7</accession>
<name>A0AAW0GBD7_9APHY</name>
<comment type="caution">
    <text evidence="1">The sequence shown here is derived from an EMBL/GenBank/DDBJ whole genome shotgun (WGS) entry which is preliminary data.</text>
</comment>
<gene>
    <name evidence="1" type="ORF">QCA50_009727</name>
</gene>
<evidence type="ECO:0000313" key="2">
    <source>
        <dbReference type="Proteomes" id="UP001385951"/>
    </source>
</evidence>